<dbReference type="Gene3D" id="1.20.120.450">
    <property type="entry name" value="dinb family like domain"/>
    <property type="match status" value="1"/>
</dbReference>
<organism evidence="2 3">
    <name type="scientific">Paenibacillus montanisoli</name>
    <dbReference type="NCBI Taxonomy" id="2081970"/>
    <lineage>
        <taxon>Bacteria</taxon>
        <taxon>Bacillati</taxon>
        <taxon>Bacillota</taxon>
        <taxon>Bacilli</taxon>
        <taxon>Bacillales</taxon>
        <taxon>Paenibacillaceae</taxon>
        <taxon>Paenibacillus</taxon>
    </lineage>
</organism>
<reference evidence="2 3" key="1">
    <citation type="submission" date="2018-06" db="EMBL/GenBank/DDBJ databases">
        <title>Paenibacillus montanisoli sp. nov., isolated from mountain area soil.</title>
        <authorList>
            <person name="Wu M."/>
        </authorList>
    </citation>
    <scope>NUCLEOTIDE SEQUENCE [LARGE SCALE GENOMIC DNA]</scope>
    <source>
        <strain evidence="2 3">RA17</strain>
    </source>
</reference>
<evidence type="ECO:0000313" key="3">
    <source>
        <dbReference type="Proteomes" id="UP000249260"/>
    </source>
</evidence>
<dbReference type="OrthoDB" id="9798830at2"/>
<evidence type="ECO:0000313" key="2">
    <source>
        <dbReference type="EMBL" id="RAP74309.1"/>
    </source>
</evidence>
<dbReference type="Pfam" id="PF12867">
    <property type="entry name" value="DinB_2"/>
    <property type="match status" value="1"/>
</dbReference>
<keyword evidence="3" id="KW-1185">Reference proteome</keyword>
<protein>
    <submittedName>
        <fullName evidence="2">DinB family protein</fullName>
    </submittedName>
</protein>
<evidence type="ECO:0000259" key="1">
    <source>
        <dbReference type="Pfam" id="PF12867"/>
    </source>
</evidence>
<accession>A0A328TUU4</accession>
<comment type="caution">
    <text evidence="2">The sequence shown here is derived from an EMBL/GenBank/DDBJ whole genome shotgun (WGS) entry which is preliminary data.</text>
</comment>
<dbReference type="InterPro" id="IPR024775">
    <property type="entry name" value="DinB-like"/>
</dbReference>
<dbReference type="SUPFAM" id="SSF109854">
    <property type="entry name" value="DinB/YfiT-like putative metalloenzymes"/>
    <property type="match status" value="1"/>
</dbReference>
<dbReference type="Proteomes" id="UP000249260">
    <property type="component" value="Unassembled WGS sequence"/>
</dbReference>
<feature type="domain" description="DinB-like" evidence="1">
    <location>
        <begin position="24"/>
        <end position="143"/>
    </location>
</feature>
<sequence length="160" mass="18080">MGRKDILLHSWGVVMEEEGWHPPLVQALEGVTETQADWRPEGGASNTIRETVHHLTFYKERLLQRLKGLEPAPYNGNTNTFQNSDPSMDWEQAIAKLVAVHREINGYLTDFQDADLDKPLPETPVGGQLLSLALHDAYHTGQIILLRKLQGSWPGSREFE</sequence>
<dbReference type="EMBL" id="QLUW01000005">
    <property type="protein sequence ID" value="RAP74309.1"/>
    <property type="molecule type" value="Genomic_DNA"/>
</dbReference>
<dbReference type="InterPro" id="IPR034660">
    <property type="entry name" value="DinB/YfiT-like"/>
</dbReference>
<proteinExistence type="predicted"/>
<dbReference type="AlphaFoldDB" id="A0A328TUU4"/>
<name>A0A328TUU4_9BACL</name>
<gene>
    <name evidence="2" type="ORF">DL346_24275</name>
</gene>